<feature type="transmembrane region" description="Helical" evidence="1">
    <location>
        <begin position="552"/>
        <end position="571"/>
    </location>
</feature>
<keyword evidence="1" id="KW-0812">Transmembrane</keyword>
<feature type="transmembrane region" description="Helical" evidence="1">
    <location>
        <begin position="583"/>
        <end position="603"/>
    </location>
</feature>
<feature type="transmembrane region" description="Helical" evidence="1">
    <location>
        <begin position="609"/>
        <end position="627"/>
    </location>
</feature>
<protein>
    <submittedName>
        <fullName evidence="2">Uncharacterized protein</fullName>
    </submittedName>
</protein>
<feature type="transmembrane region" description="Helical" evidence="1">
    <location>
        <begin position="401"/>
        <end position="418"/>
    </location>
</feature>
<keyword evidence="1" id="KW-0472">Membrane</keyword>
<feature type="transmembrane region" description="Helical" evidence="1">
    <location>
        <begin position="256"/>
        <end position="277"/>
    </location>
</feature>
<feature type="transmembrane region" description="Helical" evidence="1">
    <location>
        <begin position="289"/>
        <end position="313"/>
    </location>
</feature>
<dbReference type="Proteomes" id="UP000603708">
    <property type="component" value="Unassembled WGS sequence"/>
</dbReference>
<reference evidence="2" key="2">
    <citation type="submission" date="2020-09" db="EMBL/GenBank/DDBJ databases">
        <authorList>
            <person name="Sun Q."/>
            <person name="Ohkuma M."/>
        </authorList>
    </citation>
    <scope>NUCLEOTIDE SEQUENCE</scope>
    <source>
        <strain evidence="2">JCM 5069</strain>
    </source>
</reference>
<evidence type="ECO:0000313" key="3">
    <source>
        <dbReference type="Proteomes" id="UP000603708"/>
    </source>
</evidence>
<feature type="transmembrane region" description="Helical" evidence="1">
    <location>
        <begin position="817"/>
        <end position="839"/>
    </location>
</feature>
<dbReference type="AlphaFoldDB" id="A0A919KTW3"/>
<proteinExistence type="predicted"/>
<feature type="transmembrane region" description="Helical" evidence="1">
    <location>
        <begin position="430"/>
        <end position="450"/>
    </location>
</feature>
<feature type="transmembrane region" description="Helical" evidence="1">
    <location>
        <begin position="345"/>
        <end position="364"/>
    </location>
</feature>
<reference evidence="2" key="1">
    <citation type="journal article" date="2014" name="Int. J. Syst. Evol. Microbiol.">
        <title>Complete genome sequence of Corynebacterium casei LMG S-19264T (=DSM 44701T), isolated from a smear-ripened cheese.</title>
        <authorList>
            <consortium name="US DOE Joint Genome Institute (JGI-PGF)"/>
            <person name="Walter F."/>
            <person name="Albersmeier A."/>
            <person name="Kalinowski J."/>
            <person name="Ruckert C."/>
        </authorList>
    </citation>
    <scope>NUCLEOTIDE SEQUENCE</scope>
    <source>
        <strain evidence="2">JCM 5069</strain>
    </source>
</reference>
<evidence type="ECO:0000256" key="1">
    <source>
        <dbReference type="SAM" id="Phobius"/>
    </source>
</evidence>
<name>A0A919KTW3_9ACTN</name>
<feature type="transmembrane region" description="Helical" evidence="1">
    <location>
        <begin position="470"/>
        <end position="489"/>
    </location>
</feature>
<evidence type="ECO:0000313" key="2">
    <source>
        <dbReference type="EMBL" id="GHH72283.1"/>
    </source>
</evidence>
<feature type="transmembrane region" description="Helical" evidence="1">
    <location>
        <begin position="376"/>
        <end position="395"/>
    </location>
</feature>
<comment type="caution">
    <text evidence="2">The sequence shown here is derived from an EMBL/GenBank/DDBJ whole genome shotgun (WGS) entry which is preliminary data.</text>
</comment>
<feature type="transmembrane region" description="Helical" evidence="1">
    <location>
        <begin position="792"/>
        <end position="811"/>
    </location>
</feature>
<dbReference type="EMBL" id="BNCD01000002">
    <property type="protein sequence ID" value="GHH72283.1"/>
    <property type="molecule type" value="Genomic_DNA"/>
</dbReference>
<gene>
    <name evidence="2" type="ORF">GCM10018793_09040</name>
</gene>
<feature type="transmembrane region" description="Helical" evidence="1">
    <location>
        <begin position="860"/>
        <end position="887"/>
    </location>
</feature>
<keyword evidence="3" id="KW-1185">Reference proteome</keyword>
<keyword evidence="1" id="KW-1133">Transmembrane helix</keyword>
<organism evidence="2 3">
    <name type="scientific">Streptomyces sulfonofaciens</name>
    <dbReference type="NCBI Taxonomy" id="68272"/>
    <lineage>
        <taxon>Bacteria</taxon>
        <taxon>Bacillati</taxon>
        <taxon>Actinomycetota</taxon>
        <taxon>Actinomycetes</taxon>
        <taxon>Kitasatosporales</taxon>
        <taxon>Streptomycetaceae</taxon>
        <taxon>Streptomyces</taxon>
    </lineage>
</organism>
<feature type="transmembrane region" description="Helical" evidence="1">
    <location>
        <begin position="501"/>
        <end position="517"/>
    </location>
</feature>
<accession>A0A919KTW3</accession>
<sequence length="911" mass="94795">MRSGAARACARLVGALLVVAAVAGAGLWARAQWVAGAAPGAGQLLRTDRNDLRTGDPWYTAGAPYRVYRPQRPFSGTTTVRVTPADDGSWYVATGYRLVLDPADRVAVKLRGDVSAFRYVLPNLPGGYAAAHALGPALPPGSCVVTQERPGADVVVTASRRARLWPDTLKTLDYRLGQDPTGTYRSATFRGRPPRWTFQADVPSGWKLDVAGQPTRQTGREITADLAARDGVTRVRLVPPIGSGPRSAAPGATAEALALATVGGLAATGALLARAGFLTALPTATHRRWGAAFAGSALVTALAAAAVLAAAFAEARAGDSGWNWISWSTGGTVSAPAPYVAGQQAVLALFWFVLPVAVLAVLLRLAGGRPPGARELAGAALAGPALLGVESAVAAFAPWSLLAESVAAGAAAGVWGLLRSGVLGPAGRRWAVTCAAVTLALVSGLSALSLLPGPGARWLPGADTTWTAAAWPAALAVAAPWTIVVLRTVRALHGAAPRKAAASWPLGVVLAALTLPWNGSVDRYPQSIGVLAWLTNLLPGTADITDVTTLALPWQTAWVGAVVCLVCWLRLQGGRPRQWPRGARPACLALVWLTATAPVVGAVDSRVGHHYAPLVAVLGCLAPLWLVPARREAGARRLHAVSRAAHVRLTQTLLRTQLLARSRHRFFRDSLMSLADGSLAPSAWDARWHSLSETSPSQRADPAGRLRRLKNTALGTSGGFPPWRNGLACATAAALLSLPWTVSEFWSSGVFASLPQTLTAAGGAPGLWISAGFCYGYLHPWLRGVGPLGRSGCLFAVLWPLQVLLLLIDLTGPPGGVARVVCVLTAQHLLVALGLGLYWEVRMVRAAGLPWGHIRNFRSLSSLAVPTTTVLVAAVTAVATVLAGSWATSLTDQQDTSPTVVNNAPQSGPGP</sequence>